<sequence length="311" mass="34057">MRVGDLSPREFERLLAGGGAGLRIGPFDGLFRVQVPGIAGPLQTLYADHPLLDRGRVFSFHLMLREAPRLLPWRARKVRFTVDGRQPHDDMPFEHALAVLEWGVNLIVALRFHRYLMLHAAVLARGDRALLMPAAPGHGKTTLCAALAVRGWRLFSDEFGLVLPETGRIVPMPRPMPLKNASIEVLGAFAPEAVFGPTIPGTIKGTVRHLKPPADSVAAQGQGARPAWVVFPRWEAGAPLDLAEIPKAEAFMLMAANAFNYEMLGEPAFDALREIVGQARCFRLRYSRLEEAIAALGRLADEAEAAAGDER</sequence>
<dbReference type="GO" id="GO:0016301">
    <property type="term" value="F:kinase activity"/>
    <property type="evidence" value="ECO:0007669"/>
    <property type="project" value="UniProtKB-KW"/>
</dbReference>
<evidence type="ECO:0000313" key="2">
    <source>
        <dbReference type="Proteomes" id="UP000321548"/>
    </source>
</evidence>
<dbReference type="SUPFAM" id="SSF53795">
    <property type="entry name" value="PEP carboxykinase-like"/>
    <property type="match status" value="1"/>
</dbReference>
<dbReference type="Gene3D" id="3.40.50.300">
    <property type="entry name" value="P-loop containing nucleotide triphosphate hydrolases"/>
    <property type="match status" value="1"/>
</dbReference>
<dbReference type="Proteomes" id="UP000321548">
    <property type="component" value="Unassembled WGS sequence"/>
</dbReference>
<evidence type="ECO:0000313" key="1">
    <source>
        <dbReference type="EMBL" id="TXL63793.1"/>
    </source>
</evidence>
<dbReference type="RefSeq" id="WP_147705487.1">
    <property type="nucleotide sequence ID" value="NZ_VDUY01000007.1"/>
</dbReference>
<dbReference type="InterPro" id="IPR027417">
    <property type="entry name" value="P-loop_NTPase"/>
</dbReference>
<comment type="caution">
    <text evidence="1">The sequence shown here is derived from an EMBL/GenBank/DDBJ whole genome shotgun (WGS) entry which is preliminary data.</text>
</comment>
<name>A0A5C8NT91_9BURK</name>
<organism evidence="1 2">
    <name type="scientific">Zeimonas arvi</name>
    <dbReference type="NCBI Taxonomy" id="2498847"/>
    <lineage>
        <taxon>Bacteria</taxon>
        <taxon>Pseudomonadati</taxon>
        <taxon>Pseudomonadota</taxon>
        <taxon>Betaproteobacteria</taxon>
        <taxon>Burkholderiales</taxon>
        <taxon>Burkholderiaceae</taxon>
        <taxon>Zeimonas</taxon>
    </lineage>
</organism>
<reference evidence="1 2" key="1">
    <citation type="submission" date="2019-06" db="EMBL/GenBank/DDBJ databases">
        <title>Quisquiliibacterium sp. nov., isolated from a maize field.</title>
        <authorList>
            <person name="Lin S.-Y."/>
            <person name="Tsai C.-F."/>
            <person name="Young C.-C."/>
        </authorList>
    </citation>
    <scope>NUCLEOTIDE SEQUENCE [LARGE SCALE GENOMIC DNA]</scope>
    <source>
        <strain evidence="1 2">CC-CFT501</strain>
    </source>
</reference>
<dbReference type="InterPro" id="IPR027600">
    <property type="entry name" value="HprK-rel_A"/>
</dbReference>
<accession>A0A5C8NT91</accession>
<dbReference type="EMBL" id="VDUY01000007">
    <property type="protein sequence ID" value="TXL63793.1"/>
    <property type="molecule type" value="Genomic_DNA"/>
</dbReference>
<dbReference type="AlphaFoldDB" id="A0A5C8NT91"/>
<gene>
    <name evidence="1" type="ORF">FHP08_15950</name>
</gene>
<keyword evidence="2" id="KW-1185">Reference proteome</keyword>
<dbReference type="NCBIfam" id="TIGR04352">
    <property type="entry name" value="HprK_rel_A"/>
    <property type="match status" value="1"/>
</dbReference>
<keyword evidence="1" id="KW-0808">Transferase</keyword>
<dbReference type="OrthoDB" id="4544211at2"/>
<proteinExistence type="predicted"/>
<keyword evidence="1" id="KW-0418">Kinase</keyword>
<protein>
    <submittedName>
        <fullName evidence="1">HprK-related kinase A</fullName>
    </submittedName>
</protein>